<sequence>MLRIMIEIGKVIQYNKFIKRYNGSIIGTVCEGGMKSLSLKTLEKSLELLRCFSEEKPAWGVREIAKELDMSHTIVHRILATFEQFGYLRQNPENKKYELGLEFLQIAQKVKARIQPGDVLVPVMKGLSEQTGESVFLSWLDGLEGVYVEIVESSHVLKYSVTVGRRFPLYAGSIGRVMMAHLPEDKQEEIISRGLNPLTSRTIVNPEVLRQQLQMIRKNGWAYSAGEYNEGVAGLHMPLFDKNGKILGSLGIAGPDHRLAEEKVPELLDHLMKARDEIQQLLNDYSFRYL</sequence>
<dbReference type="SMART" id="SM00346">
    <property type="entry name" value="HTH_ICLR"/>
    <property type="match status" value="1"/>
</dbReference>
<comment type="caution">
    <text evidence="8">The sequence shown here is derived from an EMBL/GenBank/DDBJ whole genome shotgun (WGS) entry which is preliminary data.</text>
</comment>
<organism evidence="8 9">
    <name type="scientific">Brevibacillus borstelensis AK1</name>
    <dbReference type="NCBI Taxonomy" id="1300222"/>
    <lineage>
        <taxon>Bacteria</taxon>
        <taxon>Bacillati</taxon>
        <taxon>Bacillota</taxon>
        <taxon>Bacilli</taxon>
        <taxon>Bacillales</taxon>
        <taxon>Paenibacillaceae</taxon>
        <taxon>Brevibacillus</taxon>
    </lineage>
</organism>
<dbReference type="SUPFAM" id="SSF46785">
    <property type="entry name" value="Winged helix' DNA-binding domain"/>
    <property type="match status" value="1"/>
</dbReference>
<keyword evidence="1" id="KW-0805">Transcription regulation</keyword>
<gene>
    <name evidence="8" type="ORF">I532_15896</name>
</gene>
<dbReference type="GO" id="GO:0003677">
    <property type="term" value="F:DNA binding"/>
    <property type="evidence" value="ECO:0007669"/>
    <property type="project" value="UniProtKB-KW"/>
</dbReference>
<dbReference type="Pfam" id="PF09339">
    <property type="entry name" value="HTH_IclR"/>
    <property type="match status" value="1"/>
</dbReference>
<dbReference type="InterPro" id="IPR036390">
    <property type="entry name" value="WH_DNA-bd_sf"/>
</dbReference>
<evidence type="ECO:0000256" key="3">
    <source>
        <dbReference type="ARBA" id="ARBA00023163"/>
    </source>
</evidence>
<evidence type="ECO:0000256" key="5">
    <source>
        <dbReference type="ARBA" id="ARBA00070406"/>
    </source>
</evidence>
<dbReference type="InterPro" id="IPR029016">
    <property type="entry name" value="GAF-like_dom_sf"/>
</dbReference>
<dbReference type="STRING" id="1300222.I532_15896"/>
<dbReference type="GO" id="GO:0003700">
    <property type="term" value="F:DNA-binding transcription factor activity"/>
    <property type="evidence" value="ECO:0007669"/>
    <property type="project" value="TreeGrafter"/>
</dbReference>
<feature type="domain" description="HTH iclR-type" evidence="6">
    <location>
        <begin position="39"/>
        <end position="101"/>
    </location>
</feature>
<evidence type="ECO:0000259" key="7">
    <source>
        <dbReference type="PROSITE" id="PS51078"/>
    </source>
</evidence>
<dbReference type="Gene3D" id="1.10.10.10">
    <property type="entry name" value="Winged helix-like DNA-binding domain superfamily/Winged helix DNA-binding domain"/>
    <property type="match status" value="1"/>
</dbReference>
<dbReference type="Proteomes" id="UP000012081">
    <property type="component" value="Unassembled WGS sequence"/>
</dbReference>
<dbReference type="Pfam" id="PF01614">
    <property type="entry name" value="IclR_C"/>
    <property type="match status" value="1"/>
</dbReference>
<keyword evidence="3" id="KW-0804">Transcription</keyword>
<evidence type="ECO:0000313" key="8">
    <source>
        <dbReference type="EMBL" id="EMT51840.1"/>
    </source>
</evidence>
<dbReference type="EMBL" id="APBN01000006">
    <property type="protein sequence ID" value="EMT51840.1"/>
    <property type="molecule type" value="Genomic_DNA"/>
</dbReference>
<evidence type="ECO:0000313" key="9">
    <source>
        <dbReference type="Proteomes" id="UP000012081"/>
    </source>
</evidence>
<dbReference type="SUPFAM" id="SSF55781">
    <property type="entry name" value="GAF domain-like"/>
    <property type="match status" value="1"/>
</dbReference>
<dbReference type="FunFam" id="1.10.10.10:FF:000056">
    <property type="entry name" value="IclR family transcriptional regulator"/>
    <property type="match status" value="1"/>
</dbReference>
<name>M8E8N4_9BACL</name>
<keyword evidence="9" id="KW-1185">Reference proteome</keyword>
<dbReference type="AlphaFoldDB" id="M8E8N4"/>
<accession>M8E8N4</accession>
<feature type="domain" description="IclR-ED" evidence="7">
    <location>
        <begin position="102"/>
        <end position="284"/>
    </location>
</feature>
<keyword evidence="2" id="KW-0238">DNA-binding</keyword>
<dbReference type="PANTHER" id="PTHR30136:SF24">
    <property type="entry name" value="HTH-TYPE TRANSCRIPTIONAL REPRESSOR ALLR"/>
    <property type="match status" value="1"/>
</dbReference>
<dbReference type="PROSITE" id="PS51077">
    <property type="entry name" value="HTH_ICLR"/>
    <property type="match status" value="1"/>
</dbReference>
<dbReference type="InterPro" id="IPR050707">
    <property type="entry name" value="HTH_MetabolicPath_Reg"/>
</dbReference>
<reference evidence="8 9" key="1">
    <citation type="submission" date="2013-03" db="EMBL/GenBank/DDBJ databases">
        <title>Assembly of a new bacterial strain Brevibacillus borstelensis AK1.</title>
        <authorList>
            <person name="Rajan I."/>
            <person name="PoliReddy D."/>
            <person name="Sugumar T."/>
            <person name="Rathinam K."/>
            <person name="Alqarawi S."/>
            <person name="Khalil A.B."/>
            <person name="Sivakumar N."/>
        </authorList>
    </citation>
    <scope>NUCLEOTIDE SEQUENCE [LARGE SCALE GENOMIC DNA]</scope>
    <source>
        <strain evidence="8 9">AK1</strain>
    </source>
</reference>
<dbReference type="InterPro" id="IPR005471">
    <property type="entry name" value="Tscrpt_reg_IclR_N"/>
</dbReference>
<dbReference type="PROSITE" id="PS51078">
    <property type="entry name" value="ICLR_ED"/>
    <property type="match status" value="1"/>
</dbReference>
<evidence type="ECO:0000256" key="2">
    <source>
        <dbReference type="ARBA" id="ARBA00023125"/>
    </source>
</evidence>
<comment type="function">
    <text evidence="4">May be an activator protein for the gylABX operon.</text>
</comment>
<evidence type="ECO:0000259" key="6">
    <source>
        <dbReference type="PROSITE" id="PS51077"/>
    </source>
</evidence>
<protein>
    <recommendedName>
        <fullName evidence="5">Glycerol operon regulatory protein</fullName>
    </recommendedName>
</protein>
<dbReference type="PANTHER" id="PTHR30136">
    <property type="entry name" value="HELIX-TURN-HELIX TRANSCRIPTIONAL REGULATOR, ICLR FAMILY"/>
    <property type="match status" value="1"/>
</dbReference>
<dbReference type="GO" id="GO:0045892">
    <property type="term" value="P:negative regulation of DNA-templated transcription"/>
    <property type="evidence" value="ECO:0007669"/>
    <property type="project" value="TreeGrafter"/>
</dbReference>
<evidence type="ECO:0000256" key="4">
    <source>
        <dbReference type="ARBA" id="ARBA00058938"/>
    </source>
</evidence>
<dbReference type="Gene3D" id="3.30.450.40">
    <property type="match status" value="1"/>
</dbReference>
<dbReference type="InterPro" id="IPR036388">
    <property type="entry name" value="WH-like_DNA-bd_sf"/>
</dbReference>
<proteinExistence type="predicted"/>
<evidence type="ECO:0000256" key="1">
    <source>
        <dbReference type="ARBA" id="ARBA00023015"/>
    </source>
</evidence>
<dbReference type="InterPro" id="IPR014757">
    <property type="entry name" value="Tscrpt_reg_IclR_C"/>
</dbReference>
<dbReference type="PATRIC" id="fig|1300222.3.peg.3326"/>